<dbReference type="PANTHER" id="PTHR12304:SF4">
    <property type="entry name" value="URIDINE NUCLEOSIDASE"/>
    <property type="match status" value="1"/>
</dbReference>
<evidence type="ECO:0000313" key="4">
    <source>
        <dbReference type="EMBL" id="SCJ79253.1"/>
    </source>
</evidence>
<dbReference type="SUPFAM" id="SSF53590">
    <property type="entry name" value="Nucleoside hydrolase"/>
    <property type="match status" value="1"/>
</dbReference>
<dbReference type="GO" id="GO:0045437">
    <property type="term" value="F:uridine nucleosidase activity"/>
    <property type="evidence" value="ECO:0007669"/>
    <property type="project" value="UniProtKB-ARBA"/>
</dbReference>
<evidence type="ECO:0000256" key="2">
    <source>
        <dbReference type="ARBA" id="ARBA00023295"/>
    </source>
</evidence>
<name>A0A1C6JAS8_9FIRM</name>
<keyword evidence="1 4" id="KW-0378">Hydrolase</keyword>
<gene>
    <name evidence="4" type="primary">rihA_20</name>
    <name evidence="4" type="ORF">SAMEA3545359_02052</name>
</gene>
<organism evidence="4">
    <name type="scientific">uncultured Anaerotruncus sp</name>
    <dbReference type="NCBI Taxonomy" id="905011"/>
    <lineage>
        <taxon>Bacteria</taxon>
        <taxon>Bacillati</taxon>
        <taxon>Bacillota</taxon>
        <taxon>Clostridia</taxon>
        <taxon>Eubacteriales</taxon>
        <taxon>Oscillospiraceae</taxon>
        <taxon>Anaerotruncus</taxon>
        <taxon>environmental samples</taxon>
    </lineage>
</organism>
<dbReference type="PANTHER" id="PTHR12304">
    <property type="entry name" value="INOSINE-URIDINE PREFERRING NUCLEOSIDE HYDROLASE"/>
    <property type="match status" value="1"/>
</dbReference>
<dbReference type="GO" id="GO:0008477">
    <property type="term" value="F:purine nucleosidase activity"/>
    <property type="evidence" value="ECO:0007669"/>
    <property type="project" value="TreeGrafter"/>
</dbReference>
<dbReference type="GO" id="GO:0006152">
    <property type="term" value="P:purine nucleoside catabolic process"/>
    <property type="evidence" value="ECO:0007669"/>
    <property type="project" value="TreeGrafter"/>
</dbReference>
<dbReference type="InterPro" id="IPR015910">
    <property type="entry name" value="I/U_nuclsd_hydro_CS"/>
</dbReference>
<keyword evidence="2 4" id="KW-0326">Glycosidase</keyword>
<dbReference type="InterPro" id="IPR036452">
    <property type="entry name" value="Ribo_hydro-like"/>
</dbReference>
<dbReference type="InterPro" id="IPR023186">
    <property type="entry name" value="IUNH"/>
</dbReference>
<dbReference type="AlphaFoldDB" id="A0A1C6JAS8"/>
<dbReference type="Gene3D" id="3.90.245.10">
    <property type="entry name" value="Ribonucleoside hydrolase-like"/>
    <property type="match status" value="1"/>
</dbReference>
<evidence type="ECO:0000256" key="1">
    <source>
        <dbReference type="ARBA" id="ARBA00022801"/>
    </source>
</evidence>
<dbReference type="EC" id="3.2.-.-" evidence="4"/>
<dbReference type="GO" id="GO:0005829">
    <property type="term" value="C:cytosol"/>
    <property type="evidence" value="ECO:0007669"/>
    <property type="project" value="TreeGrafter"/>
</dbReference>
<dbReference type="EMBL" id="FMHG01000001">
    <property type="protein sequence ID" value="SCJ79253.1"/>
    <property type="molecule type" value="Genomic_DNA"/>
</dbReference>
<protein>
    <submittedName>
        <fullName evidence="4">Pyrimidine-specific ribonucleoside hydrolase rihA</fullName>
        <ecNumber evidence="4">3.2.-.-</ecNumber>
    </submittedName>
</protein>
<accession>A0A1C6JAS8</accession>
<dbReference type="PROSITE" id="PS01247">
    <property type="entry name" value="IUNH"/>
    <property type="match status" value="1"/>
</dbReference>
<feature type="domain" description="Inosine/uridine-preferring nucleoside hydrolase" evidence="3">
    <location>
        <begin position="6"/>
        <end position="308"/>
    </location>
</feature>
<proteinExistence type="predicted"/>
<evidence type="ECO:0000259" key="3">
    <source>
        <dbReference type="Pfam" id="PF01156"/>
    </source>
</evidence>
<reference evidence="4" key="1">
    <citation type="submission" date="2015-09" db="EMBL/GenBank/DDBJ databases">
        <authorList>
            <consortium name="Pathogen Informatics"/>
        </authorList>
    </citation>
    <scope>NUCLEOTIDE SEQUENCE</scope>
    <source>
        <strain evidence="4">2789STDY5834896</strain>
    </source>
</reference>
<sequence>MEKRPVIIDCDTGTDDAIALVAALNCDALDVRAITCVSGNVDLCYTAPNTLNLCRMLGFDVKVAQGSPKPICRDLNDIRLVGNEDEGTISTHGQTGMGNVTLPQCGGDFYEKNAVETIYEEALACGGKLELIAVGPMTNVALALLCHPDLKDLIAHIWFMGGAAYGGNTTAVAEFNILCDPEAAHLVMQSGIDMTMVGLDVTEKAAVPDAACDEIRAIGTKDATVVADILDFMRMRRDEYGGEDTLMHDALAVAAACVPGVVKTSRYFVDTECAGTYTFGHTFVAKDDRFGKFTPNCNVAEEVDMDIFLGWLRSCIQNSKKRA</sequence>
<dbReference type="Pfam" id="PF01156">
    <property type="entry name" value="IU_nuc_hydro"/>
    <property type="match status" value="1"/>
</dbReference>
<dbReference type="InterPro" id="IPR001910">
    <property type="entry name" value="Inosine/uridine_hydrolase_dom"/>
</dbReference>